<proteinExistence type="predicted"/>
<gene>
    <name evidence="1" type="ORF">LCGC14_3092580</name>
</gene>
<organism evidence="1">
    <name type="scientific">marine sediment metagenome</name>
    <dbReference type="NCBI Taxonomy" id="412755"/>
    <lineage>
        <taxon>unclassified sequences</taxon>
        <taxon>metagenomes</taxon>
        <taxon>ecological metagenomes</taxon>
    </lineage>
</organism>
<feature type="non-terminal residue" evidence="1">
    <location>
        <position position="149"/>
    </location>
</feature>
<reference evidence="1" key="1">
    <citation type="journal article" date="2015" name="Nature">
        <title>Complex archaea that bridge the gap between prokaryotes and eukaryotes.</title>
        <authorList>
            <person name="Spang A."/>
            <person name="Saw J.H."/>
            <person name="Jorgensen S.L."/>
            <person name="Zaremba-Niedzwiedzka K."/>
            <person name="Martijn J."/>
            <person name="Lind A.E."/>
            <person name="van Eijk R."/>
            <person name="Schleper C."/>
            <person name="Guy L."/>
            <person name="Ettema T.J."/>
        </authorList>
    </citation>
    <scope>NUCLEOTIDE SEQUENCE</scope>
</reference>
<protein>
    <submittedName>
        <fullName evidence="1">Uncharacterized protein</fullName>
    </submittedName>
</protein>
<dbReference type="EMBL" id="LAZR01066391">
    <property type="protein sequence ID" value="KKK53660.1"/>
    <property type="molecule type" value="Genomic_DNA"/>
</dbReference>
<accession>A0A0F8WYW2</accession>
<dbReference type="AlphaFoldDB" id="A0A0F8WYW2"/>
<name>A0A0F8WYW2_9ZZZZ</name>
<evidence type="ECO:0000313" key="1">
    <source>
        <dbReference type="EMBL" id="KKK53660.1"/>
    </source>
</evidence>
<sequence length="149" mass="16638">MKNTKDITGLRIGQITALSSTGKLAVGNLSTIWTWKCDCGNVFERSKSHAVGSHKRGSLVRCSDCRGKIGFGRAARNAVVQQYKRSARRRDILWFLKDKLLDTLFSANCHYCNAVPSNELRGASYDGGFTYQGIDRINNELDYVPFNVV</sequence>
<dbReference type="Gene3D" id="3.30.40.220">
    <property type="match status" value="1"/>
</dbReference>
<comment type="caution">
    <text evidence="1">The sequence shown here is derived from an EMBL/GenBank/DDBJ whole genome shotgun (WGS) entry which is preliminary data.</text>
</comment>